<dbReference type="RefSeq" id="WP_051968656.1">
    <property type="nucleotide sequence ID" value="NZ_CP091519.2"/>
</dbReference>
<dbReference type="GO" id="GO:0051920">
    <property type="term" value="F:peroxiredoxin activity"/>
    <property type="evidence" value="ECO:0007669"/>
    <property type="project" value="InterPro"/>
</dbReference>
<reference evidence="2 3" key="1">
    <citation type="submission" date="2018-06" db="EMBL/GenBank/DDBJ databases">
        <authorList>
            <consortium name="Pathogen Informatics"/>
            <person name="Doyle S."/>
        </authorList>
    </citation>
    <scope>NUCLEOTIDE SEQUENCE [LARGE SCALE GENOMIC DNA]</scope>
    <source>
        <strain evidence="2 3">NCTC10283</strain>
    </source>
</reference>
<protein>
    <submittedName>
        <fullName evidence="2">Arsenate reductase and related proteins, glutaredoxin family</fullName>
    </submittedName>
</protein>
<dbReference type="STRING" id="1120980.GCA_000745955_00052"/>
<name>A0A376BTD6_9NEIS</name>
<evidence type="ECO:0000313" key="3">
    <source>
        <dbReference type="Proteomes" id="UP000254209"/>
    </source>
</evidence>
<dbReference type="PANTHER" id="PTHR34846:SF10">
    <property type="entry name" value="CYTOPLASMIC PROTEIN"/>
    <property type="match status" value="1"/>
</dbReference>
<dbReference type="OrthoDB" id="9801997at2"/>
<dbReference type="AlphaFoldDB" id="A0A376BTD6"/>
<dbReference type="InterPro" id="IPR029032">
    <property type="entry name" value="AhpD-like"/>
</dbReference>
<dbReference type="SUPFAM" id="SSF69118">
    <property type="entry name" value="AhpD-like"/>
    <property type="match status" value="1"/>
</dbReference>
<feature type="domain" description="Carboxymuconolactone decarboxylase-like" evidence="1">
    <location>
        <begin position="26"/>
        <end position="97"/>
    </location>
</feature>
<evidence type="ECO:0000313" key="2">
    <source>
        <dbReference type="EMBL" id="SSY80242.1"/>
    </source>
</evidence>
<keyword evidence="3" id="KW-1185">Reference proteome</keyword>
<dbReference type="Proteomes" id="UP000254209">
    <property type="component" value="Unassembled WGS sequence"/>
</dbReference>
<dbReference type="InterPro" id="IPR004675">
    <property type="entry name" value="AhpD_core"/>
</dbReference>
<organism evidence="2 3">
    <name type="scientific">Alysiella crassa</name>
    <dbReference type="NCBI Taxonomy" id="153491"/>
    <lineage>
        <taxon>Bacteria</taxon>
        <taxon>Pseudomonadati</taxon>
        <taxon>Pseudomonadota</taxon>
        <taxon>Betaproteobacteria</taxon>
        <taxon>Neisseriales</taxon>
        <taxon>Neisseriaceae</taxon>
        <taxon>Alysiella</taxon>
    </lineage>
</organism>
<dbReference type="Pfam" id="PF02627">
    <property type="entry name" value="CMD"/>
    <property type="match status" value="1"/>
</dbReference>
<dbReference type="NCBIfam" id="TIGR00778">
    <property type="entry name" value="ahpD_dom"/>
    <property type="match status" value="1"/>
</dbReference>
<evidence type="ECO:0000259" key="1">
    <source>
        <dbReference type="Pfam" id="PF02627"/>
    </source>
</evidence>
<dbReference type="Gene3D" id="1.20.1290.10">
    <property type="entry name" value="AhpD-like"/>
    <property type="match status" value="1"/>
</dbReference>
<dbReference type="InterPro" id="IPR003779">
    <property type="entry name" value="CMD-like"/>
</dbReference>
<dbReference type="EMBL" id="UFSO01000003">
    <property type="protein sequence ID" value="SSY80242.1"/>
    <property type="molecule type" value="Genomic_DNA"/>
</dbReference>
<accession>A0A376BTD6</accession>
<proteinExistence type="predicted"/>
<sequence length="159" mass="18382">MRKREPARLAFKEIGGRYDHVIRQLETLLAENTIEPKLRELIKIRAAQINGSLYHVDKHVKIAKDLGESDLRLHHLAIWYDSDLFNDRERAALQWTELLTKLCGHGVSRKDYDYIKDFFTEEELVDLSFIIATANSRHRLAAAFLPEVGAEDAAFGHQR</sequence>
<gene>
    <name evidence="2" type="ORF">NCTC10283_01796</name>
</gene>
<dbReference type="PANTHER" id="PTHR34846">
    <property type="entry name" value="4-CARBOXYMUCONOLACTONE DECARBOXYLASE FAMILY PROTEIN (AFU_ORTHOLOGUE AFUA_6G11590)"/>
    <property type="match status" value="1"/>
</dbReference>